<dbReference type="RefSeq" id="WP_289830818.1">
    <property type="nucleotide sequence ID" value="NZ_JAUEDK010000027.1"/>
</dbReference>
<keyword evidence="1" id="KW-0805">Transcription regulation</keyword>
<gene>
    <name evidence="5" type="ORF">QU481_14835</name>
</gene>
<dbReference type="SUPFAM" id="SSF46785">
    <property type="entry name" value="Winged helix' DNA-binding domain"/>
    <property type="match status" value="1"/>
</dbReference>
<dbReference type="PANTHER" id="PTHR33164:SF64">
    <property type="entry name" value="TRANSCRIPTIONAL REGULATOR SLYA"/>
    <property type="match status" value="1"/>
</dbReference>
<comment type="caution">
    <text evidence="5">The sequence shown here is derived from an EMBL/GenBank/DDBJ whole genome shotgun (WGS) entry which is preliminary data.</text>
</comment>
<keyword evidence="6" id="KW-1185">Reference proteome</keyword>
<evidence type="ECO:0000259" key="4">
    <source>
        <dbReference type="PROSITE" id="PS50995"/>
    </source>
</evidence>
<dbReference type="InterPro" id="IPR000835">
    <property type="entry name" value="HTH_MarR-typ"/>
</dbReference>
<dbReference type="InterPro" id="IPR039422">
    <property type="entry name" value="MarR/SlyA-like"/>
</dbReference>
<dbReference type="InterPro" id="IPR036390">
    <property type="entry name" value="WH_DNA-bd_sf"/>
</dbReference>
<protein>
    <submittedName>
        <fullName evidence="5">MarR family transcriptional regulator</fullName>
    </submittedName>
</protein>
<dbReference type="EMBL" id="JAUEDK010000027">
    <property type="protein sequence ID" value="MDN0076163.1"/>
    <property type="molecule type" value="Genomic_DNA"/>
</dbReference>
<organism evidence="5 6">
    <name type="scientific">Crenobacter oryzisoli</name>
    <dbReference type="NCBI Taxonomy" id="3056844"/>
    <lineage>
        <taxon>Bacteria</taxon>
        <taxon>Pseudomonadati</taxon>
        <taxon>Pseudomonadota</taxon>
        <taxon>Betaproteobacteria</taxon>
        <taxon>Neisseriales</taxon>
        <taxon>Neisseriaceae</taxon>
        <taxon>Crenobacter</taxon>
    </lineage>
</organism>
<dbReference type="Pfam" id="PF12802">
    <property type="entry name" value="MarR_2"/>
    <property type="match status" value="1"/>
</dbReference>
<evidence type="ECO:0000313" key="5">
    <source>
        <dbReference type="EMBL" id="MDN0076163.1"/>
    </source>
</evidence>
<feature type="domain" description="HTH marR-type" evidence="4">
    <location>
        <begin position="8"/>
        <end position="141"/>
    </location>
</feature>
<proteinExistence type="predicted"/>
<keyword evidence="2" id="KW-0238">DNA-binding</keyword>
<dbReference type="InterPro" id="IPR036388">
    <property type="entry name" value="WH-like_DNA-bd_sf"/>
</dbReference>
<dbReference type="PROSITE" id="PS50995">
    <property type="entry name" value="HTH_MARR_2"/>
    <property type="match status" value="1"/>
</dbReference>
<dbReference type="Gene3D" id="1.10.10.10">
    <property type="entry name" value="Winged helix-like DNA-binding domain superfamily/Winged helix DNA-binding domain"/>
    <property type="match status" value="1"/>
</dbReference>
<accession>A0ABT7XR42</accession>
<dbReference type="PANTHER" id="PTHR33164">
    <property type="entry name" value="TRANSCRIPTIONAL REGULATOR, MARR FAMILY"/>
    <property type="match status" value="1"/>
</dbReference>
<dbReference type="SMART" id="SM00347">
    <property type="entry name" value="HTH_MARR"/>
    <property type="match status" value="1"/>
</dbReference>
<dbReference type="PRINTS" id="PR00598">
    <property type="entry name" value="HTHMARR"/>
</dbReference>
<sequence length="151" mass="16512">MENIDVLRLQLTGSLLQVGRRWRQVTHDAVTVYGVSAACATALVFIGRLGEGVNQVALAEQIGIEGASLVRQIDQLSELGLVRRERGATDRRANTLWFTDAGREAAAKIEAELVKLRASVFKEISQQDLEATLRVFHALEQAASPTHSMTS</sequence>
<evidence type="ECO:0000256" key="2">
    <source>
        <dbReference type="ARBA" id="ARBA00023125"/>
    </source>
</evidence>
<evidence type="ECO:0000313" key="6">
    <source>
        <dbReference type="Proteomes" id="UP001168540"/>
    </source>
</evidence>
<keyword evidence="3" id="KW-0804">Transcription</keyword>
<dbReference type="Proteomes" id="UP001168540">
    <property type="component" value="Unassembled WGS sequence"/>
</dbReference>
<name>A0ABT7XR42_9NEIS</name>
<reference evidence="5" key="1">
    <citation type="submission" date="2023-06" db="EMBL/GenBank/DDBJ databases">
        <authorList>
            <person name="Zhang S."/>
        </authorList>
    </citation>
    <scope>NUCLEOTIDE SEQUENCE</scope>
    <source>
        <strain evidence="5">SG2303</strain>
    </source>
</reference>
<evidence type="ECO:0000256" key="3">
    <source>
        <dbReference type="ARBA" id="ARBA00023163"/>
    </source>
</evidence>
<evidence type="ECO:0000256" key="1">
    <source>
        <dbReference type="ARBA" id="ARBA00023015"/>
    </source>
</evidence>